<sequence length="403" mass="45165">MSFGNRHQGRDMILDGPTKVKANRDVIKESIPSNPLQQPEKTFDDNNDSNESPNHSSNSITINLENVANSANTEAVEPSKALARLPNPIIPPNSDIMTCHEPMKFQFPFCLRVAPIYNWTLVNSLSSCGKPFESHKVNPNHLTVENIGCSPCSDDELSDDPYVVLDQDQDYYLVDSDGYGTPGSPCFSVHSRSTDEINMILEEESNYSEVSVEFGNVDNVLDSGNSGKCCHVTLPEGECERLDDVFDDNESLKVANGLFSTIRSTESAIVVSDSEMTAIRLTSIDEYVAALESIVDHTLKKPRRRKKRKNHYWSRKKSHAKVNHAMVVYNGPPEVNEIDNHISDDDIDHWNNVLRNEARKVLEVGKLLGISFVDEDEVIINKLVELEGHDKRRGLHYLLLSIS</sequence>
<organism evidence="2 3">
    <name type="scientific">Corchorus olitorius</name>
    <dbReference type="NCBI Taxonomy" id="93759"/>
    <lineage>
        <taxon>Eukaryota</taxon>
        <taxon>Viridiplantae</taxon>
        <taxon>Streptophyta</taxon>
        <taxon>Embryophyta</taxon>
        <taxon>Tracheophyta</taxon>
        <taxon>Spermatophyta</taxon>
        <taxon>Magnoliopsida</taxon>
        <taxon>eudicotyledons</taxon>
        <taxon>Gunneridae</taxon>
        <taxon>Pentapetalae</taxon>
        <taxon>rosids</taxon>
        <taxon>malvids</taxon>
        <taxon>Malvales</taxon>
        <taxon>Malvaceae</taxon>
        <taxon>Grewioideae</taxon>
        <taxon>Apeibeae</taxon>
        <taxon>Corchorus</taxon>
    </lineage>
</organism>
<protein>
    <submittedName>
        <fullName evidence="2">Uncharacterized protein</fullName>
    </submittedName>
</protein>
<dbReference type="Proteomes" id="UP000187203">
    <property type="component" value="Unassembled WGS sequence"/>
</dbReference>
<proteinExistence type="predicted"/>
<comment type="caution">
    <text evidence="2">The sequence shown here is derived from an EMBL/GenBank/DDBJ whole genome shotgun (WGS) entry which is preliminary data.</text>
</comment>
<evidence type="ECO:0000313" key="2">
    <source>
        <dbReference type="EMBL" id="OMO55266.1"/>
    </source>
</evidence>
<dbReference type="AlphaFoldDB" id="A0A1R3GB19"/>
<gene>
    <name evidence="2" type="ORF">COLO4_36096</name>
</gene>
<feature type="compositionally biased region" description="Polar residues" evidence="1">
    <location>
        <begin position="49"/>
        <end position="59"/>
    </location>
</feature>
<reference evidence="3" key="1">
    <citation type="submission" date="2013-09" db="EMBL/GenBank/DDBJ databases">
        <title>Corchorus olitorius genome sequencing.</title>
        <authorList>
            <person name="Alam M."/>
            <person name="Haque M.S."/>
            <person name="Islam M.S."/>
            <person name="Emdad E.M."/>
            <person name="Islam M.M."/>
            <person name="Ahmed B."/>
            <person name="Halim A."/>
            <person name="Hossen Q.M.M."/>
            <person name="Hossain M.Z."/>
            <person name="Ahmed R."/>
            <person name="Khan M.M."/>
            <person name="Islam R."/>
            <person name="Rashid M.M."/>
            <person name="Khan S.A."/>
            <person name="Rahman M.S."/>
            <person name="Alam M."/>
            <person name="Yahiya A.S."/>
            <person name="Khan M.S."/>
            <person name="Azam M.S."/>
            <person name="Haque T."/>
            <person name="Lashkar M.Z.H."/>
            <person name="Akhand A.I."/>
            <person name="Morshed G."/>
            <person name="Roy S."/>
            <person name="Uddin K.S."/>
            <person name="Rabeya T."/>
            <person name="Hossain A.S."/>
            <person name="Chowdhury A."/>
            <person name="Snigdha A.R."/>
            <person name="Mortoza M.S."/>
            <person name="Matin S.A."/>
            <person name="Hoque S.M.E."/>
            <person name="Islam M.K."/>
            <person name="Roy D.K."/>
            <person name="Haider R."/>
            <person name="Moosa M.M."/>
            <person name="Elias S.M."/>
            <person name="Hasan A.M."/>
            <person name="Jahan S."/>
            <person name="Shafiuddin M."/>
            <person name="Mahmood N."/>
            <person name="Shommy N.S."/>
        </authorList>
    </citation>
    <scope>NUCLEOTIDE SEQUENCE [LARGE SCALE GENOMIC DNA]</scope>
    <source>
        <strain evidence="3">cv. O-4</strain>
    </source>
</reference>
<evidence type="ECO:0000313" key="3">
    <source>
        <dbReference type="Proteomes" id="UP000187203"/>
    </source>
</evidence>
<keyword evidence="3" id="KW-1185">Reference proteome</keyword>
<feature type="compositionally biased region" description="Polar residues" evidence="1">
    <location>
        <begin position="31"/>
        <end position="40"/>
    </location>
</feature>
<feature type="region of interest" description="Disordered" evidence="1">
    <location>
        <begin position="1"/>
        <end position="59"/>
    </location>
</feature>
<evidence type="ECO:0000256" key="1">
    <source>
        <dbReference type="SAM" id="MobiDB-lite"/>
    </source>
</evidence>
<name>A0A1R3GB19_9ROSI</name>
<accession>A0A1R3GB19</accession>
<dbReference type="EMBL" id="AWUE01023001">
    <property type="protein sequence ID" value="OMO55266.1"/>
    <property type="molecule type" value="Genomic_DNA"/>
</dbReference>